<name>A0A9W6HEP9_9MICO</name>
<protein>
    <submittedName>
        <fullName evidence="2">Uncharacterized protein</fullName>
    </submittedName>
</protein>
<feature type="region of interest" description="Disordered" evidence="1">
    <location>
        <begin position="105"/>
        <end position="129"/>
    </location>
</feature>
<dbReference type="AlphaFoldDB" id="A0A9W6HEP9"/>
<evidence type="ECO:0000313" key="3">
    <source>
        <dbReference type="Proteomes" id="UP001142317"/>
    </source>
</evidence>
<dbReference type="EMBL" id="BSEO01000001">
    <property type="protein sequence ID" value="GLJ78684.1"/>
    <property type="molecule type" value="Genomic_DNA"/>
</dbReference>
<proteinExistence type="predicted"/>
<gene>
    <name evidence="2" type="ORF">GCM10017586_03660</name>
</gene>
<keyword evidence="3" id="KW-1185">Reference proteome</keyword>
<feature type="compositionally biased region" description="Basic and acidic residues" evidence="1">
    <location>
        <begin position="119"/>
        <end position="129"/>
    </location>
</feature>
<accession>A0A9W6HEP9</accession>
<dbReference type="Proteomes" id="UP001142317">
    <property type="component" value="Unassembled WGS sequence"/>
</dbReference>
<reference evidence="2" key="2">
    <citation type="submission" date="2023-01" db="EMBL/GenBank/DDBJ databases">
        <authorList>
            <person name="Sun Q."/>
            <person name="Evtushenko L."/>
        </authorList>
    </citation>
    <scope>NUCLEOTIDE SEQUENCE</scope>
    <source>
        <strain evidence="2">VKM Ac-1447</strain>
    </source>
</reference>
<organism evidence="2 3">
    <name type="scientific">Microbacterium imperiale</name>
    <dbReference type="NCBI Taxonomy" id="33884"/>
    <lineage>
        <taxon>Bacteria</taxon>
        <taxon>Bacillati</taxon>
        <taxon>Actinomycetota</taxon>
        <taxon>Actinomycetes</taxon>
        <taxon>Micrococcales</taxon>
        <taxon>Microbacteriaceae</taxon>
        <taxon>Microbacterium</taxon>
    </lineage>
</organism>
<sequence>MLAGALDNHEGALRASLQAEYGIRLLRNGRTEPERTPFELGDLVAGLPHGCALWREAGGPIALTDEAHLLREAIFRLELIDWHNAGSKGAAPKRIELPKPAHEVRAAEAKTATKAQRHAARDARRASQK</sequence>
<evidence type="ECO:0000256" key="1">
    <source>
        <dbReference type="SAM" id="MobiDB-lite"/>
    </source>
</evidence>
<reference evidence="2" key="1">
    <citation type="journal article" date="2014" name="Int. J. Syst. Evol. Microbiol.">
        <title>Complete genome sequence of Corynebacterium casei LMG S-19264T (=DSM 44701T), isolated from a smear-ripened cheese.</title>
        <authorList>
            <consortium name="US DOE Joint Genome Institute (JGI-PGF)"/>
            <person name="Walter F."/>
            <person name="Albersmeier A."/>
            <person name="Kalinowski J."/>
            <person name="Ruckert C."/>
        </authorList>
    </citation>
    <scope>NUCLEOTIDE SEQUENCE</scope>
    <source>
        <strain evidence="2">VKM Ac-1447</strain>
    </source>
</reference>
<evidence type="ECO:0000313" key="2">
    <source>
        <dbReference type="EMBL" id="GLJ78684.1"/>
    </source>
</evidence>
<dbReference type="RefSeq" id="WP_210005397.1">
    <property type="nucleotide sequence ID" value="NZ_BSEO01000001.1"/>
</dbReference>
<comment type="caution">
    <text evidence="2">The sequence shown here is derived from an EMBL/GenBank/DDBJ whole genome shotgun (WGS) entry which is preliminary data.</text>
</comment>